<evidence type="ECO:0000313" key="2">
    <source>
        <dbReference type="Proteomes" id="UP000807769"/>
    </source>
</evidence>
<accession>A0A9P7DTC5</accession>
<name>A0A9P7DTC5_9AGAM</name>
<protein>
    <submittedName>
        <fullName evidence="1">Uncharacterized protein</fullName>
    </submittedName>
</protein>
<dbReference type="GeneID" id="64638562"/>
<comment type="caution">
    <text evidence="1">The sequence shown here is derived from an EMBL/GenBank/DDBJ whole genome shotgun (WGS) entry which is preliminary data.</text>
</comment>
<keyword evidence="2" id="KW-1185">Reference proteome</keyword>
<evidence type="ECO:0000313" key="1">
    <source>
        <dbReference type="EMBL" id="KAG1802514.1"/>
    </source>
</evidence>
<gene>
    <name evidence="1" type="ORF">BJ212DRAFT_998147</name>
</gene>
<proteinExistence type="predicted"/>
<dbReference type="OrthoDB" id="2746456at2759"/>
<organism evidence="1 2">
    <name type="scientific">Suillus subaureus</name>
    <dbReference type="NCBI Taxonomy" id="48587"/>
    <lineage>
        <taxon>Eukaryota</taxon>
        <taxon>Fungi</taxon>
        <taxon>Dikarya</taxon>
        <taxon>Basidiomycota</taxon>
        <taxon>Agaricomycotina</taxon>
        <taxon>Agaricomycetes</taxon>
        <taxon>Agaricomycetidae</taxon>
        <taxon>Boletales</taxon>
        <taxon>Suillineae</taxon>
        <taxon>Suillaceae</taxon>
        <taxon>Suillus</taxon>
    </lineage>
</organism>
<dbReference type="EMBL" id="JABBWG010000077">
    <property type="protein sequence ID" value="KAG1802514.1"/>
    <property type="molecule type" value="Genomic_DNA"/>
</dbReference>
<dbReference type="AlphaFoldDB" id="A0A9P7DTC5"/>
<dbReference type="Proteomes" id="UP000807769">
    <property type="component" value="Unassembled WGS sequence"/>
</dbReference>
<dbReference type="RefSeq" id="XP_041186308.1">
    <property type="nucleotide sequence ID" value="XM_041344546.1"/>
</dbReference>
<reference evidence="1" key="1">
    <citation type="journal article" date="2020" name="New Phytol.">
        <title>Comparative genomics reveals dynamic genome evolution in host specialist ectomycorrhizal fungi.</title>
        <authorList>
            <person name="Lofgren L.A."/>
            <person name="Nguyen N.H."/>
            <person name="Vilgalys R."/>
            <person name="Ruytinx J."/>
            <person name="Liao H.L."/>
            <person name="Branco S."/>
            <person name="Kuo A."/>
            <person name="LaButti K."/>
            <person name="Lipzen A."/>
            <person name="Andreopoulos W."/>
            <person name="Pangilinan J."/>
            <person name="Riley R."/>
            <person name="Hundley H."/>
            <person name="Na H."/>
            <person name="Barry K."/>
            <person name="Grigoriev I.V."/>
            <person name="Stajich J.E."/>
            <person name="Kennedy P.G."/>
        </authorList>
    </citation>
    <scope>NUCLEOTIDE SEQUENCE</scope>
    <source>
        <strain evidence="1">MN1</strain>
    </source>
</reference>
<sequence>MSLIRAATMLGFDSDRVWLVRELEALWPFNLGELFVNPEPRIDAPEVAALARTCDIDALLKPAFYDMARVPGFGLNRLDKSEQISRADVLRLVRMREYLSGTWTQVAAHEDPTFVCQTFGMRYAARDKDPQVCLKVLRRNLHFALPPPLVWLTNASLRRHDARRGFGLCTAQIFSPGIGMTHCVDWRR</sequence>